<evidence type="ECO:0008006" key="4">
    <source>
        <dbReference type="Google" id="ProtNLM"/>
    </source>
</evidence>
<evidence type="ECO:0000313" key="3">
    <source>
        <dbReference type="Proteomes" id="UP000664859"/>
    </source>
</evidence>
<gene>
    <name evidence="2" type="ORF">JKP88DRAFT_17749</name>
</gene>
<sequence length="326" mass="34578">MDPCCQKEAIANRKMGKLMDALRKEDRVAKAEQRRKVIAGSLAPHELPSLDDDYPALVQARLQAAEKAPPEATASTAPQRGPASDSGDSDSDSDYDHLLDELELEPEGLRLRQAHMEAAAQQLKEMQQRAAYGYGQHQAVHEADLPHIVQRLPRVIVHFYCADSAACAALDLLLERAAQEWPGTRFVRARAPPGGPLADRLGLRHARGGALLAFKDGASVAQATDFRQFGGPDSVDPGAVHQWLQHSGALERTPLPLDALNAAMGGQSLADEEAYSSGGEEEGGGARYDCGRSGCNKPFAHQHVGANGGGAAPGALVAPGVGQLRA</sequence>
<dbReference type="InterPro" id="IPR036249">
    <property type="entry name" value="Thioredoxin-like_sf"/>
</dbReference>
<protein>
    <recommendedName>
        <fullName evidence="4">Phosducin thioredoxin-like domain-containing protein</fullName>
    </recommendedName>
</protein>
<dbReference type="Proteomes" id="UP000664859">
    <property type="component" value="Unassembled WGS sequence"/>
</dbReference>
<organism evidence="2 3">
    <name type="scientific">Tribonema minus</name>
    <dbReference type="NCBI Taxonomy" id="303371"/>
    <lineage>
        <taxon>Eukaryota</taxon>
        <taxon>Sar</taxon>
        <taxon>Stramenopiles</taxon>
        <taxon>Ochrophyta</taxon>
        <taxon>PX clade</taxon>
        <taxon>Xanthophyceae</taxon>
        <taxon>Tribonematales</taxon>
        <taxon>Tribonemataceae</taxon>
        <taxon>Tribonema</taxon>
    </lineage>
</organism>
<dbReference type="PANTHER" id="PTHR21148">
    <property type="entry name" value="THIOREDOXIN DOMAIN-CONTAINING PROTEIN 9"/>
    <property type="match status" value="1"/>
</dbReference>
<dbReference type="AlphaFoldDB" id="A0A836CLT7"/>
<feature type="region of interest" description="Disordered" evidence="1">
    <location>
        <begin position="64"/>
        <end position="95"/>
    </location>
</feature>
<comment type="caution">
    <text evidence="2">The sequence shown here is derived from an EMBL/GenBank/DDBJ whole genome shotgun (WGS) entry which is preliminary data.</text>
</comment>
<dbReference type="EMBL" id="JAFCMP010000040">
    <property type="protein sequence ID" value="KAG5190013.1"/>
    <property type="molecule type" value="Genomic_DNA"/>
</dbReference>
<keyword evidence="3" id="KW-1185">Reference proteome</keyword>
<dbReference type="SUPFAM" id="SSF52833">
    <property type="entry name" value="Thioredoxin-like"/>
    <property type="match status" value="1"/>
</dbReference>
<evidence type="ECO:0000256" key="1">
    <source>
        <dbReference type="SAM" id="MobiDB-lite"/>
    </source>
</evidence>
<reference evidence="2" key="1">
    <citation type="submission" date="2021-02" db="EMBL/GenBank/DDBJ databases">
        <title>First Annotated Genome of the Yellow-green Alga Tribonema minus.</title>
        <authorList>
            <person name="Mahan K.M."/>
        </authorList>
    </citation>
    <scope>NUCLEOTIDE SEQUENCE</scope>
    <source>
        <strain evidence="2">UTEX B ZZ1240</strain>
    </source>
</reference>
<evidence type="ECO:0000313" key="2">
    <source>
        <dbReference type="EMBL" id="KAG5190013.1"/>
    </source>
</evidence>
<name>A0A836CLT7_9STRA</name>
<proteinExistence type="predicted"/>
<accession>A0A836CLT7</accession>
<dbReference type="Gene3D" id="3.40.30.10">
    <property type="entry name" value="Glutaredoxin"/>
    <property type="match status" value="1"/>
</dbReference>